<sequence length="286" mass="33504">MNMKRLIYTTMVISIALTAFANDYVKDAEPAILEVHYDRTEYHDSTDHDKGHFKDPVMLRIGKDKSVFCGVKRLWQDSIMRCDPATFWAMDRARIMSEKGVTKQLPCGHYWSYIYKNIPEEKVTERCYFDMEQWQYSEDWEKPVWEIGDSTKVVLGYECVKATTNYRGRTWTAWFAPEIPVQEGPWKLCGLPGLILEAHDANSDYIFEATGLMQNPNAEVGIFTYDDKRGYSTVTRDKFFNNWWKYKHSNFAAKIQAAYGVGPAQTNEKRKPVMYDKEERNYPHDL</sequence>
<name>A0AC61RIQ2_9BACT</name>
<comment type="caution">
    <text evidence="1">The sequence shown here is derived from an EMBL/GenBank/DDBJ whole genome shotgun (WGS) entry which is preliminary data.</text>
</comment>
<evidence type="ECO:0000313" key="1">
    <source>
        <dbReference type="EMBL" id="TGY80307.1"/>
    </source>
</evidence>
<gene>
    <name evidence="1" type="ORF">E5331_03465</name>
</gene>
<dbReference type="Proteomes" id="UP000306319">
    <property type="component" value="Unassembled WGS sequence"/>
</dbReference>
<organism evidence="1 2">
    <name type="scientific">Lepagella muris</name>
    <dbReference type="NCBI Taxonomy" id="3032870"/>
    <lineage>
        <taxon>Bacteria</taxon>
        <taxon>Pseudomonadati</taxon>
        <taxon>Bacteroidota</taxon>
        <taxon>Bacteroidia</taxon>
        <taxon>Bacteroidales</taxon>
        <taxon>Muribaculaceae</taxon>
        <taxon>Lepagella</taxon>
    </lineage>
</organism>
<evidence type="ECO:0000313" key="2">
    <source>
        <dbReference type="Proteomes" id="UP000306319"/>
    </source>
</evidence>
<accession>A0AC61RIQ2</accession>
<reference evidence="1" key="1">
    <citation type="submission" date="2019-04" db="EMBL/GenBank/DDBJ databases">
        <title>Microbes associate with the intestines of laboratory mice.</title>
        <authorList>
            <person name="Navarre W."/>
            <person name="Wong E."/>
            <person name="Huang K."/>
            <person name="Tropini C."/>
            <person name="Ng K."/>
            <person name="Yu B."/>
        </authorList>
    </citation>
    <scope>NUCLEOTIDE SEQUENCE</scope>
    <source>
        <strain evidence="1">NM04_E33</strain>
    </source>
</reference>
<keyword evidence="2" id="KW-1185">Reference proteome</keyword>
<dbReference type="EMBL" id="SRYB01000003">
    <property type="protein sequence ID" value="TGY80307.1"/>
    <property type="molecule type" value="Genomic_DNA"/>
</dbReference>
<protein>
    <submittedName>
        <fullName evidence="1">GLPGLI family protein</fullName>
    </submittedName>
</protein>
<proteinExistence type="predicted"/>